<dbReference type="GO" id="GO:0005576">
    <property type="term" value="C:extracellular region"/>
    <property type="evidence" value="ECO:0007669"/>
    <property type="project" value="UniProtKB-SubCell"/>
</dbReference>
<dbReference type="PANTHER" id="PTHR11306:SF68">
    <property type="entry name" value="NPC INTRACELLULAR CHOLESTEROL TRANSPORTER 2"/>
    <property type="match status" value="1"/>
</dbReference>
<dbReference type="InterPro" id="IPR014756">
    <property type="entry name" value="Ig_E-set"/>
</dbReference>
<proteinExistence type="evidence at transcript level"/>
<accession>I7EG48</accession>
<name>I7EG48_ANTYA</name>
<evidence type="ECO:0000256" key="2">
    <source>
        <dbReference type="ARBA" id="ARBA00006370"/>
    </source>
</evidence>
<dbReference type="Pfam" id="PF02221">
    <property type="entry name" value="E1_DerP2_DerF2"/>
    <property type="match status" value="1"/>
</dbReference>
<dbReference type="GO" id="GO:0032934">
    <property type="term" value="F:sterol binding"/>
    <property type="evidence" value="ECO:0007669"/>
    <property type="project" value="InterPro"/>
</dbReference>
<sequence>MQAFELLEPQSEQLLPESDVAMFPMRTVICVTLVAAAAATNVLPCSSGSAEDLSKAVHLSPCKGVPCRLKKGTSQHIKINFTPDKDITNLKNSVQADVFGIKLPFVGVDDVSICDKIYTEDDQKAPCPLKAGQNYVYKDSFPVLSFYPSIDVKVFWALLNGNEKVICFEMPARIV</sequence>
<evidence type="ECO:0000313" key="6">
    <source>
        <dbReference type="EMBL" id="AFO83994.1"/>
    </source>
</evidence>
<dbReference type="InterPro" id="IPR039670">
    <property type="entry name" value="NPC2-like"/>
</dbReference>
<evidence type="ECO:0000259" key="5">
    <source>
        <dbReference type="SMART" id="SM00737"/>
    </source>
</evidence>
<comment type="subcellular location">
    <subcellularLocation>
        <location evidence="1">Secreted</location>
    </subcellularLocation>
</comment>
<dbReference type="SMART" id="SM00737">
    <property type="entry name" value="ML"/>
    <property type="match status" value="1"/>
</dbReference>
<evidence type="ECO:0000256" key="1">
    <source>
        <dbReference type="ARBA" id="ARBA00004613"/>
    </source>
</evidence>
<dbReference type="AlphaFoldDB" id="I7EG48"/>
<keyword evidence="4" id="KW-0325">Glycoprotein</keyword>
<feature type="domain" description="MD-2-related lipid-recognition" evidence="5">
    <location>
        <begin position="42"/>
        <end position="172"/>
    </location>
</feature>
<dbReference type="GO" id="GO:0015918">
    <property type="term" value="P:sterol transport"/>
    <property type="evidence" value="ECO:0007669"/>
    <property type="project" value="InterPro"/>
</dbReference>
<dbReference type="InterPro" id="IPR003172">
    <property type="entry name" value="ML_dom"/>
</dbReference>
<dbReference type="PANTHER" id="PTHR11306">
    <property type="entry name" value="NIEMANN PICK TYPE C2 PROTEIN NPC2-RELATED"/>
    <property type="match status" value="1"/>
</dbReference>
<organism evidence="6">
    <name type="scientific">Antheraea yamamai</name>
    <name type="common">Japanese oak silkmoth</name>
    <dbReference type="NCBI Taxonomy" id="7121"/>
    <lineage>
        <taxon>Eukaryota</taxon>
        <taxon>Metazoa</taxon>
        <taxon>Ecdysozoa</taxon>
        <taxon>Arthropoda</taxon>
        <taxon>Hexapoda</taxon>
        <taxon>Insecta</taxon>
        <taxon>Pterygota</taxon>
        <taxon>Neoptera</taxon>
        <taxon>Endopterygota</taxon>
        <taxon>Lepidoptera</taxon>
        <taxon>Glossata</taxon>
        <taxon>Ditrysia</taxon>
        <taxon>Bombycoidea</taxon>
        <taxon>Saturniidae</taxon>
        <taxon>Saturniinae</taxon>
        <taxon>Saturniini</taxon>
        <taxon>Antheraea</taxon>
    </lineage>
</organism>
<comment type="similarity">
    <text evidence="2">Belongs to the NPC2 family.</text>
</comment>
<dbReference type="Gene3D" id="2.60.40.770">
    <property type="match status" value="1"/>
</dbReference>
<reference evidence="6" key="1">
    <citation type="submission" date="2012-05" db="EMBL/GenBank/DDBJ databases">
        <title>Antheraea yamamai ESTs and full-length cDNAs.</title>
        <authorList>
            <person name="Kim S.-R."/>
            <person name="Park S.-W."/>
            <person name="Choi K.H."/>
            <person name="Goo T.-W."/>
            <person name="Kang S.-W."/>
        </authorList>
    </citation>
    <scope>NUCLEOTIDE SEQUENCE</scope>
</reference>
<keyword evidence="3" id="KW-0964">Secreted</keyword>
<protein>
    <submittedName>
        <fullName evidence="6">ML-domain containing secreted protein-like protein</fullName>
    </submittedName>
</protein>
<dbReference type="FunFam" id="2.60.40.770:FF:000001">
    <property type="entry name" value="NPC intracellular cholesterol transporter 2"/>
    <property type="match status" value="1"/>
</dbReference>
<evidence type="ECO:0000256" key="4">
    <source>
        <dbReference type="ARBA" id="ARBA00023180"/>
    </source>
</evidence>
<dbReference type="EMBL" id="JX046918">
    <property type="protein sequence ID" value="AFO83994.1"/>
    <property type="molecule type" value="mRNA"/>
</dbReference>
<evidence type="ECO:0000256" key="3">
    <source>
        <dbReference type="ARBA" id="ARBA00022525"/>
    </source>
</evidence>
<dbReference type="SUPFAM" id="SSF81296">
    <property type="entry name" value="E set domains"/>
    <property type="match status" value="1"/>
</dbReference>